<feature type="compositionally biased region" description="Polar residues" evidence="1">
    <location>
        <begin position="1042"/>
        <end position="1061"/>
    </location>
</feature>
<feature type="region of interest" description="Disordered" evidence="1">
    <location>
        <begin position="313"/>
        <end position="350"/>
    </location>
</feature>
<feature type="region of interest" description="Disordered" evidence="1">
    <location>
        <begin position="1042"/>
        <end position="1108"/>
    </location>
</feature>
<reference evidence="3" key="1">
    <citation type="submission" date="2022-05" db="EMBL/GenBank/DDBJ databases">
        <authorList>
            <person name="Okamura Y."/>
        </authorList>
    </citation>
    <scope>NUCLEOTIDE SEQUENCE</scope>
</reference>
<feature type="region of interest" description="Disordered" evidence="1">
    <location>
        <begin position="681"/>
        <end position="719"/>
    </location>
</feature>
<evidence type="ECO:0000313" key="4">
    <source>
        <dbReference type="Proteomes" id="UP001152562"/>
    </source>
</evidence>
<feature type="transmembrane region" description="Helical" evidence="2">
    <location>
        <begin position="837"/>
        <end position="860"/>
    </location>
</feature>
<feature type="compositionally biased region" description="Low complexity" evidence="1">
    <location>
        <begin position="695"/>
        <end position="704"/>
    </location>
</feature>
<feature type="region of interest" description="Disordered" evidence="1">
    <location>
        <begin position="613"/>
        <end position="657"/>
    </location>
</feature>
<name>A0A9P0T128_PIEBR</name>
<feature type="region of interest" description="Disordered" evidence="1">
    <location>
        <begin position="579"/>
        <end position="599"/>
    </location>
</feature>
<organism evidence="3 4">
    <name type="scientific">Pieris brassicae</name>
    <name type="common">White butterfly</name>
    <name type="synonym">Large white butterfly</name>
    <dbReference type="NCBI Taxonomy" id="7116"/>
    <lineage>
        <taxon>Eukaryota</taxon>
        <taxon>Metazoa</taxon>
        <taxon>Ecdysozoa</taxon>
        <taxon>Arthropoda</taxon>
        <taxon>Hexapoda</taxon>
        <taxon>Insecta</taxon>
        <taxon>Pterygota</taxon>
        <taxon>Neoptera</taxon>
        <taxon>Endopterygota</taxon>
        <taxon>Lepidoptera</taxon>
        <taxon>Glossata</taxon>
        <taxon>Ditrysia</taxon>
        <taxon>Papilionoidea</taxon>
        <taxon>Pieridae</taxon>
        <taxon>Pierinae</taxon>
        <taxon>Pieris</taxon>
    </lineage>
</organism>
<evidence type="ECO:0000256" key="2">
    <source>
        <dbReference type="SAM" id="Phobius"/>
    </source>
</evidence>
<keyword evidence="2" id="KW-0472">Membrane</keyword>
<feature type="region of interest" description="Disordered" evidence="1">
    <location>
        <begin position="726"/>
        <end position="745"/>
    </location>
</feature>
<feature type="transmembrane region" description="Helical" evidence="2">
    <location>
        <begin position="432"/>
        <end position="456"/>
    </location>
</feature>
<dbReference type="EMBL" id="CALOZG010000002">
    <property type="protein sequence ID" value="CAH3976724.1"/>
    <property type="molecule type" value="Genomic_DNA"/>
</dbReference>
<comment type="caution">
    <text evidence="3">The sequence shown here is derived from an EMBL/GenBank/DDBJ whole genome shotgun (WGS) entry which is preliminary data.</text>
</comment>
<feature type="compositionally biased region" description="Polar residues" evidence="1">
    <location>
        <begin position="585"/>
        <end position="599"/>
    </location>
</feature>
<feature type="region of interest" description="Disordered" evidence="1">
    <location>
        <begin position="762"/>
        <end position="821"/>
    </location>
</feature>
<accession>A0A9P0T128</accession>
<evidence type="ECO:0000256" key="1">
    <source>
        <dbReference type="SAM" id="MobiDB-lite"/>
    </source>
</evidence>
<feature type="transmembrane region" description="Helical" evidence="2">
    <location>
        <begin position="399"/>
        <end position="420"/>
    </location>
</feature>
<keyword evidence="2" id="KW-0812">Transmembrane</keyword>
<feature type="compositionally biased region" description="Basic residues" evidence="1">
    <location>
        <begin position="629"/>
        <end position="640"/>
    </location>
</feature>
<proteinExistence type="predicted"/>
<feature type="compositionally biased region" description="Basic residues" evidence="1">
    <location>
        <begin position="775"/>
        <end position="793"/>
    </location>
</feature>
<gene>
    <name evidence="3" type="ORF">PIBRA_LOCUS1850</name>
</gene>
<sequence>MMYCAVSTMTRRKSDFKRTLVLVVFLCPFVFSRPQESLTTSISYAETTESPLRYRFRVDSSRSLDRVHKSGGNQTNRINRLLRKSFKTEQNPTTPRKIKPVIKKVITKWTDNVKDDNLEFSREDEDIKSDSIFHNYYTSTEINNDINTHISDKRYSQNNYPHSQYSEETHIYSSNFQVIDKHPYASPTRPSFIYSKPTPTPIITNVGYPPSWHDRFHNTKKPSTVKPIKYTKPPYNSYPNYPNIFEVTTFPPTTGYTDRIVIRPEEYAAISDDCPTIFLTLNNTFQGQGKEACPDLNIAVNTNVVNKNVVVESEEDTDSTLTDIFGLPDGNSESEESSNNYSDENEEDESAAIESLELSNYNAANDAIQAESAESANFAQQSSPISALSRPTKDDEDDVFGLSSIISFFRPAISAFSWLASINPLSFPALSFILTPVLLLVASTYGVAALFAPWVLTYARKAPDIGFYAPQSRWIDNYETVTPVKAEAQSIYSTSIGVPVAALESSAREVKNKSPAADQLLETAVNNSLGTPLVPDTRIPPKIKTQVVQKNKIHTRNEDGDEINDSHAGVAVPVSMEELELENRVSPSHTESSTSNEGISTWILLNNPVNKENSTLATEPTKIEENKKSKPTKNKPKRPQNKQPMPKRPIMGSTNKSDLVASGSAINENVYNKIKDTVLTNVQKNKNSPPRAASTTTTTTTTTTEAQVNEITSKEQGPIIPVIKVPSKSNKKKDKLKRKPSATLATVSTQSALLPLEAKEQEIELEVSTPPSTTKKPKRSSTKKKTKKRKVSKPKPVQTSSSTELKTANKTTKTSKKPTKATGPFTSQIYNYFSREVMPSVGVGVIGLAGLVGIASYFLYPFATPVRRTFEVDKKDDIYKNNAEEYANEGNGQPEEEMLGTVLAGMPAHAKQKLNPYAAQTNYNARYPAKKEQQDIRYRHVTKYDPNYGMHYPQQKTGIAHGAVYSEPLNYHRRPQYETRHAYTTSYPAVEPIFAAPQTGPSDATPYGSESSGSVVYGVKPSADTDFKPVYPYDPQFYGETTTSPVTYPQTSMYLGSNNESELSEDNKYNDDSNNDTESEENKFVVGNVPKELSDSDTPAVVPEHGPRKLNRKRRSLRLKRGVAIEELLEAANKKEKEVFLSNEIDEALRYVPHIPQSIELLPFKTEENNSNIIPVEVVNPSNALKGENAKMEEIVESVSTIPIEDSNNKTTDMIRIYDMLPSSSSQSDTEKISAITNTDKKLQADTTTEIKLEGTSTMSTVPKTTKQPTDFPEILTYPAPSSSNGFFGFLQRLVEFKYRLGLSILQNTSKSLNNYLRSMEESIQRAASDASH</sequence>
<protein>
    <submittedName>
        <fullName evidence="3">Uncharacterized protein</fullName>
    </submittedName>
</protein>
<keyword evidence="2" id="KW-1133">Transmembrane helix</keyword>
<feature type="compositionally biased region" description="Polar residues" evidence="1">
    <location>
        <begin position="705"/>
        <end position="715"/>
    </location>
</feature>
<dbReference type="Proteomes" id="UP001152562">
    <property type="component" value="Unassembled WGS sequence"/>
</dbReference>
<keyword evidence="4" id="KW-1185">Reference proteome</keyword>
<evidence type="ECO:0000313" key="3">
    <source>
        <dbReference type="EMBL" id="CAH3976724.1"/>
    </source>
</evidence>
<feature type="compositionally biased region" description="Basic residues" evidence="1">
    <location>
        <begin position="729"/>
        <end position="740"/>
    </location>
</feature>